<sequence>MHEPPVQSDCCAFSGNYRLESNPERHDLSPLAAAIGNGLEELSLDVMRL</sequence>
<protein>
    <submittedName>
        <fullName evidence="1">Replication initiation protein</fullName>
    </submittedName>
</protein>
<organism evidence="1 2">
    <name type="scientific">Streptococcus oralis</name>
    <dbReference type="NCBI Taxonomy" id="1303"/>
    <lineage>
        <taxon>Bacteria</taxon>
        <taxon>Bacillati</taxon>
        <taxon>Bacillota</taxon>
        <taxon>Bacilli</taxon>
        <taxon>Lactobacillales</taxon>
        <taxon>Streptococcaceae</taxon>
        <taxon>Streptococcus</taxon>
    </lineage>
</organism>
<accession>A0A4Q2FFQ3</accession>
<dbReference type="EMBL" id="QEWJ01000155">
    <property type="protein sequence ID" value="RXX16470.1"/>
    <property type="molecule type" value="Genomic_DNA"/>
</dbReference>
<proteinExistence type="predicted"/>
<comment type="caution">
    <text evidence="1">The sequence shown here is derived from an EMBL/GenBank/DDBJ whole genome shotgun (WGS) entry which is preliminary data.</text>
</comment>
<gene>
    <name evidence="1" type="ORF">DF216_10800</name>
</gene>
<name>A0A4Q2FFQ3_STROR</name>
<evidence type="ECO:0000313" key="2">
    <source>
        <dbReference type="Proteomes" id="UP000289485"/>
    </source>
</evidence>
<reference evidence="1 2" key="1">
    <citation type="submission" date="2018-05" db="EMBL/GenBank/DDBJ databases">
        <title>Streptococcus from otitis media.</title>
        <authorList>
            <person name="Wayes A.M."/>
            <person name="Jakubovics N.S."/>
        </authorList>
    </citation>
    <scope>NUCLEOTIDE SEQUENCE [LARGE SCALE GENOMIC DNA]</scope>
    <source>
        <strain evidence="1 2">NU43</strain>
    </source>
</reference>
<dbReference type="AlphaFoldDB" id="A0A4Q2FFQ3"/>
<evidence type="ECO:0000313" key="1">
    <source>
        <dbReference type="EMBL" id="RXX16470.1"/>
    </source>
</evidence>
<dbReference type="Proteomes" id="UP000289485">
    <property type="component" value="Unassembled WGS sequence"/>
</dbReference>